<protein>
    <submittedName>
        <fullName evidence="2">Uncharacterized protein</fullName>
    </submittedName>
</protein>
<organism evidence="2">
    <name type="scientific">Pseudellipsoidion edaphicum</name>
    <dbReference type="NCBI Taxonomy" id="1431838"/>
    <lineage>
        <taxon>Eukaryota</taxon>
        <taxon>Sar</taxon>
        <taxon>Stramenopiles</taxon>
        <taxon>Ochrophyta</taxon>
        <taxon>Eustigmatophyceae</taxon>
        <taxon>Eustigmatales</taxon>
        <taxon>Neomonodaceae</taxon>
        <taxon>Pseudellipsoidion</taxon>
    </lineage>
</organism>
<keyword evidence="1" id="KW-1133">Transmembrane helix</keyword>
<dbReference type="RefSeq" id="YP_009551028.1">
    <property type="nucleotide sequence ID" value="NC_040299.1"/>
</dbReference>
<keyword evidence="1" id="KW-0812">Transmembrane</keyword>
<gene>
    <name evidence="2" type="primary">orf166</name>
</gene>
<evidence type="ECO:0000313" key="2">
    <source>
        <dbReference type="EMBL" id="QAA11965.1"/>
    </source>
</evidence>
<reference evidence="2" key="1">
    <citation type="journal article" date="2019" name="Genome Biol. Evol.">
        <title>Plastid Genomes and Proteins Illuminate the Evolution of Eustigmatophyte Algae and Their Bacterial Endosymbionts.</title>
        <authorList>
            <person name="Sevcikova T."/>
            <person name="Yurchenko T."/>
            <person name="Fawley K.P."/>
            <person name="Amaral R."/>
            <person name="Strnad H."/>
            <person name="Santos L.M."/>
            <person name="Fawley M.W."/>
            <person name="Elias M."/>
        </authorList>
    </citation>
    <scope>NUCLEOTIDE SEQUENCE</scope>
    <source>
        <strain evidence="2">CAUP Q 401</strain>
    </source>
</reference>
<accession>A0A3R5QSL3</accession>
<keyword evidence="2" id="KW-0934">Plastid</keyword>
<name>A0A3R5QSL3_9STRA</name>
<evidence type="ECO:0000256" key="1">
    <source>
        <dbReference type="SAM" id="Phobius"/>
    </source>
</evidence>
<keyword evidence="1" id="KW-0472">Membrane</keyword>
<dbReference type="GeneID" id="38948171"/>
<geneLocation type="plastid" evidence="2"/>
<feature type="transmembrane region" description="Helical" evidence="1">
    <location>
        <begin position="52"/>
        <end position="74"/>
    </location>
</feature>
<dbReference type="AlphaFoldDB" id="A0A3R5QSL3"/>
<proteinExistence type="predicted"/>
<dbReference type="EMBL" id="MK281457">
    <property type="protein sequence ID" value="QAA11965.1"/>
    <property type="molecule type" value="Genomic_DNA"/>
</dbReference>
<sequence length="166" mass="19753">MNIIKLTSIITLFVNRLIHYCSLMVFVITDKFVILTQEFIQLLKEALIEESIVLLFLRLVTTVVVMDFGIYLLVDYFLRKYHIRETKSQLIEKMNLRIYELEKELNYKNQLVEQLENLIDQSSIRFGREEAKRQAMINNLIKALDQEIKFRCHVHNLNGTKKDKNS</sequence>